<feature type="compositionally biased region" description="Basic and acidic residues" evidence="1">
    <location>
        <begin position="38"/>
        <end position="47"/>
    </location>
</feature>
<protein>
    <submittedName>
        <fullName evidence="2">Uncharacterized protein</fullName>
    </submittedName>
</protein>
<accession>A0A0B7C2Z3</accession>
<reference evidence="2" key="1">
    <citation type="submission" date="2014-12" db="EMBL/GenBank/DDBJ databases">
        <title>Insight into the proteome of Arion vulgaris.</title>
        <authorList>
            <person name="Aradska J."/>
            <person name="Bulat T."/>
            <person name="Smidak R."/>
            <person name="Sarate P."/>
            <person name="Gangsoo J."/>
            <person name="Sialana F."/>
            <person name="Bilban M."/>
            <person name="Lubec G."/>
        </authorList>
    </citation>
    <scope>NUCLEOTIDE SEQUENCE</scope>
    <source>
        <tissue evidence="2">Skin</tissue>
    </source>
</reference>
<feature type="non-terminal residue" evidence="2">
    <location>
        <position position="1"/>
    </location>
</feature>
<proteinExistence type="predicted"/>
<organism evidence="2">
    <name type="scientific">Arion vulgaris</name>
    <dbReference type="NCBI Taxonomy" id="1028688"/>
    <lineage>
        <taxon>Eukaryota</taxon>
        <taxon>Metazoa</taxon>
        <taxon>Spiralia</taxon>
        <taxon>Lophotrochozoa</taxon>
        <taxon>Mollusca</taxon>
        <taxon>Gastropoda</taxon>
        <taxon>Heterobranchia</taxon>
        <taxon>Euthyneura</taxon>
        <taxon>Panpulmonata</taxon>
        <taxon>Eupulmonata</taxon>
        <taxon>Stylommatophora</taxon>
        <taxon>Helicina</taxon>
        <taxon>Arionoidea</taxon>
        <taxon>Arionidae</taxon>
        <taxon>Arion</taxon>
    </lineage>
</organism>
<feature type="non-terminal residue" evidence="2">
    <location>
        <position position="74"/>
    </location>
</feature>
<feature type="region of interest" description="Disordered" evidence="1">
    <location>
        <begin position="1"/>
        <end position="47"/>
    </location>
</feature>
<sequence>ATRVSIGELKSKQRHTMLNAQETPPRITSRSNPGDSPRTYRETGRNIPEDQRILNPRYGPIRKTAAIKALPSLD</sequence>
<evidence type="ECO:0000313" key="2">
    <source>
        <dbReference type="EMBL" id="CEK98991.1"/>
    </source>
</evidence>
<dbReference type="EMBL" id="HACG01052120">
    <property type="protein sequence ID" value="CEK98991.1"/>
    <property type="molecule type" value="Transcribed_RNA"/>
</dbReference>
<evidence type="ECO:0000256" key="1">
    <source>
        <dbReference type="SAM" id="MobiDB-lite"/>
    </source>
</evidence>
<feature type="compositionally biased region" description="Polar residues" evidence="1">
    <location>
        <begin position="16"/>
        <end position="34"/>
    </location>
</feature>
<gene>
    <name evidence="2" type="primary">ORF220147</name>
</gene>
<dbReference type="AlphaFoldDB" id="A0A0B7C2Z3"/>
<name>A0A0B7C2Z3_9EUPU</name>